<feature type="region of interest" description="Disordered" evidence="7">
    <location>
        <begin position="24"/>
        <end position="45"/>
    </location>
</feature>
<evidence type="ECO:0000256" key="7">
    <source>
        <dbReference type="SAM" id="MobiDB-lite"/>
    </source>
</evidence>
<comment type="similarity">
    <text evidence="2">Belongs to the major facilitator superfamily.</text>
</comment>
<feature type="transmembrane region" description="Helical" evidence="8">
    <location>
        <begin position="115"/>
        <end position="134"/>
    </location>
</feature>
<feature type="transmembrane region" description="Helical" evidence="8">
    <location>
        <begin position="390"/>
        <end position="410"/>
    </location>
</feature>
<dbReference type="SUPFAM" id="SSF103473">
    <property type="entry name" value="MFS general substrate transporter"/>
    <property type="match status" value="1"/>
</dbReference>
<dbReference type="PANTHER" id="PTHR23514">
    <property type="entry name" value="BYPASS OF STOP CODON PROTEIN 6"/>
    <property type="match status" value="1"/>
</dbReference>
<proteinExistence type="inferred from homology"/>
<dbReference type="InterPro" id="IPR011701">
    <property type="entry name" value="MFS"/>
</dbReference>
<evidence type="ECO:0000256" key="5">
    <source>
        <dbReference type="ARBA" id="ARBA00022989"/>
    </source>
</evidence>
<dbReference type="Gene3D" id="1.20.1250.20">
    <property type="entry name" value="MFS general substrate transporter like domains"/>
    <property type="match status" value="1"/>
</dbReference>
<feature type="transmembrane region" description="Helical" evidence="8">
    <location>
        <begin position="449"/>
        <end position="470"/>
    </location>
</feature>
<evidence type="ECO:0000256" key="3">
    <source>
        <dbReference type="ARBA" id="ARBA00022448"/>
    </source>
</evidence>
<dbReference type="InterPro" id="IPR051788">
    <property type="entry name" value="MFS_Transporter"/>
</dbReference>
<name>A0A061AVM2_CYBFA</name>
<feature type="transmembrane region" description="Helical" evidence="8">
    <location>
        <begin position="205"/>
        <end position="226"/>
    </location>
</feature>
<dbReference type="AlphaFoldDB" id="A0A061AVM2"/>
<reference evidence="10" key="1">
    <citation type="journal article" date="2014" name="Genome Announc.">
        <title>Genome sequence of the yeast Cyberlindnera fabianii (Hansenula fabianii).</title>
        <authorList>
            <person name="Freel K.C."/>
            <person name="Sarilar V."/>
            <person name="Neuveglise C."/>
            <person name="Devillers H."/>
            <person name="Friedrich A."/>
            <person name="Schacherer J."/>
        </authorList>
    </citation>
    <scope>NUCLEOTIDE SEQUENCE</scope>
    <source>
        <strain evidence="10">YJS4271</strain>
    </source>
</reference>
<keyword evidence="6 8" id="KW-0472">Membrane</keyword>
<evidence type="ECO:0000313" key="10">
    <source>
        <dbReference type="EMBL" id="CDR38781.1"/>
    </source>
</evidence>
<gene>
    <name evidence="10" type="ORF">CYFA0S_02e05600g</name>
</gene>
<protein>
    <submittedName>
        <fullName evidence="10">CYFA0S02e05600g1_1</fullName>
    </submittedName>
</protein>
<evidence type="ECO:0000256" key="8">
    <source>
        <dbReference type="SAM" id="Phobius"/>
    </source>
</evidence>
<evidence type="ECO:0000256" key="1">
    <source>
        <dbReference type="ARBA" id="ARBA00004127"/>
    </source>
</evidence>
<dbReference type="OrthoDB" id="413079at2759"/>
<organism evidence="10">
    <name type="scientific">Cyberlindnera fabianii</name>
    <name type="common">Yeast</name>
    <name type="synonym">Hansenula fabianii</name>
    <dbReference type="NCBI Taxonomy" id="36022"/>
    <lineage>
        <taxon>Eukaryota</taxon>
        <taxon>Fungi</taxon>
        <taxon>Dikarya</taxon>
        <taxon>Ascomycota</taxon>
        <taxon>Saccharomycotina</taxon>
        <taxon>Saccharomycetes</taxon>
        <taxon>Phaffomycetales</taxon>
        <taxon>Phaffomycetaceae</taxon>
        <taxon>Cyberlindnera</taxon>
    </lineage>
</organism>
<dbReference type="InterPro" id="IPR036259">
    <property type="entry name" value="MFS_trans_sf"/>
</dbReference>
<dbReference type="VEuPathDB" id="FungiDB:BON22_0096"/>
<evidence type="ECO:0000259" key="9">
    <source>
        <dbReference type="PROSITE" id="PS50850"/>
    </source>
</evidence>
<evidence type="ECO:0000256" key="4">
    <source>
        <dbReference type="ARBA" id="ARBA00022692"/>
    </source>
</evidence>
<accession>A0A061AVM2</accession>
<evidence type="ECO:0000256" key="6">
    <source>
        <dbReference type="ARBA" id="ARBA00023136"/>
    </source>
</evidence>
<feature type="transmembrane region" description="Helical" evidence="8">
    <location>
        <begin position="288"/>
        <end position="314"/>
    </location>
</feature>
<evidence type="ECO:0000256" key="2">
    <source>
        <dbReference type="ARBA" id="ARBA00008335"/>
    </source>
</evidence>
<dbReference type="PROSITE" id="PS50850">
    <property type="entry name" value="MFS"/>
    <property type="match status" value="1"/>
</dbReference>
<dbReference type="PhylomeDB" id="A0A061AVM2"/>
<keyword evidence="5 8" id="KW-1133">Transmembrane helix</keyword>
<keyword evidence="4 8" id="KW-0812">Transmembrane</keyword>
<dbReference type="EMBL" id="LK052887">
    <property type="protein sequence ID" value="CDR38781.1"/>
    <property type="molecule type" value="Genomic_DNA"/>
</dbReference>
<feature type="transmembrane region" description="Helical" evidence="8">
    <location>
        <begin position="232"/>
        <end position="252"/>
    </location>
</feature>
<dbReference type="GO" id="GO:0012505">
    <property type="term" value="C:endomembrane system"/>
    <property type="evidence" value="ECO:0007669"/>
    <property type="project" value="UniProtKB-SubCell"/>
</dbReference>
<feature type="domain" description="Major facilitator superfamily (MFS) profile" evidence="9">
    <location>
        <begin position="81"/>
        <end position="474"/>
    </location>
</feature>
<dbReference type="GO" id="GO:0022857">
    <property type="term" value="F:transmembrane transporter activity"/>
    <property type="evidence" value="ECO:0007669"/>
    <property type="project" value="InterPro"/>
</dbReference>
<dbReference type="PANTHER" id="PTHR23514:SF3">
    <property type="entry name" value="BYPASS OF STOP CODON PROTEIN 6"/>
    <property type="match status" value="1"/>
</dbReference>
<feature type="transmembrane region" description="Helical" evidence="8">
    <location>
        <begin position="326"/>
        <end position="347"/>
    </location>
</feature>
<feature type="transmembrane region" description="Helical" evidence="8">
    <location>
        <begin position="146"/>
        <end position="162"/>
    </location>
</feature>
<dbReference type="Pfam" id="PF07690">
    <property type="entry name" value="MFS_1"/>
    <property type="match status" value="1"/>
</dbReference>
<feature type="transmembrane region" description="Helical" evidence="8">
    <location>
        <begin position="168"/>
        <end position="193"/>
    </location>
</feature>
<dbReference type="GO" id="GO:0016020">
    <property type="term" value="C:membrane"/>
    <property type="evidence" value="ECO:0007669"/>
    <property type="project" value="TreeGrafter"/>
</dbReference>
<keyword evidence="3" id="KW-0813">Transport</keyword>
<feature type="transmembrane region" description="Helical" evidence="8">
    <location>
        <begin position="422"/>
        <end position="443"/>
    </location>
</feature>
<feature type="transmembrane region" description="Helical" evidence="8">
    <location>
        <begin position="359"/>
        <end position="378"/>
    </location>
</feature>
<dbReference type="InterPro" id="IPR020846">
    <property type="entry name" value="MFS_dom"/>
</dbReference>
<sequence length="481" mass="53455">MPEEDSSNMTLASKKSDFTIRDNILLQTPPGSPLSPTSANTESDSEPFLLDPSATYKVQYQGHAVHIDPTDWRHSTLLRIQIALCFLLFSLSGLADQTIGTLLPILVDHFETTQTRFTIVFMVSFCGYTTAAFINESMHARFGRRGVLTVGLVGPIITYFVNSSHNSLPLFIGMYLSTGLGGGLMGSSANVFLSSIVDHNELMGMLHGFYGLGSIISPPLVSWIAQTWGYKTFYALLACLYVVALIGVAIAFKHETQWKYAYLTKREQQEGFGANDTVSSFDMLKNKLILAFCVYLFFYVGGEIAIGSWLLTYYRDLKGMNQLDAAILVSWFWFGLTFGRMSLGFCTKRFSSEYKANTWYGWLSWLFFSVYAGFSMWYDGEHYKLISKPLVFIMGVFIGPLYPTASVVLLKLLPIHQHVSGVGIASSIGGSGSAVVPFIVGALSRSVGFKWLLLVIDIVLLVYCVVWELVPRLAGRSNTKW</sequence>
<comment type="subcellular location">
    <subcellularLocation>
        <location evidence="1">Endomembrane system</location>
        <topology evidence="1">Multi-pass membrane protein</topology>
    </subcellularLocation>
</comment>